<dbReference type="EMBL" id="FZOL01000033">
    <property type="protein sequence ID" value="SNT27004.1"/>
    <property type="molecule type" value="Genomic_DNA"/>
</dbReference>
<evidence type="ECO:0008006" key="4">
    <source>
        <dbReference type="Google" id="ProtNLM"/>
    </source>
</evidence>
<name>A0A239LBT5_9PSED</name>
<dbReference type="OrthoDB" id="9778801at2"/>
<evidence type="ECO:0000256" key="1">
    <source>
        <dbReference type="SAM" id="MobiDB-lite"/>
    </source>
</evidence>
<keyword evidence="3" id="KW-1185">Reference proteome</keyword>
<dbReference type="RefSeq" id="WP_042129690.1">
    <property type="nucleotide sequence ID" value="NZ_FZOL01000033.1"/>
</dbReference>
<feature type="region of interest" description="Disordered" evidence="1">
    <location>
        <begin position="246"/>
        <end position="268"/>
    </location>
</feature>
<dbReference type="InterPro" id="IPR010775">
    <property type="entry name" value="DUF1365"/>
</dbReference>
<proteinExistence type="predicted"/>
<dbReference type="STRING" id="1215104.GCA_000730585_00511"/>
<sequence>MNSCLCHGWVSHRRLGPRAHGFRYRIGMFLVDLDEQPRLLGLSPWLGASRLSPLSWRESDYLPALTRHGMPLAEAVRQRVAQACGQAPTGRVQLLTQPRCWGLSFNPVSFYFCHDQDERLAAILLEVRNTPWRERFHYVLPVQPERPHDFAVAKAFHVSPFLPLDMDYRLRFRLDGPRIRIHMENWRQGARVFEADLLLQRQTLDRAALHRHILSFPWMSLRTVAAIYWQALRLLLKRTPIHDHRPSHGDLRLGQPEEPEHVQSHAER</sequence>
<feature type="compositionally biased region" description="Basic and acidic residues" evidence="1">
    <location>
        <begin position="258"/>
        <end position="268"/>
    </location>
</feature>
<dbReference type="Proteomes" id="UP000198407">
    <property type="component" value="Unassembled WGS sequence"/>
</dbReference>
<protein>
    <recommendedName>
        <fullName evidence="4">DUF1365 domain-containing protein</fullName>
    </recommendedName>
</protein>
<reference evidence="3" key="1">
    <citation type="submission" date="2017-06" db="EMBL/GenBank/DDBJ databases">
        <authorList>
            <person name="Varghese N."/>
            <person name="Submissions S."/>
        </authorList>
    </citation>
    <scope>NUCLEOTIDE SEQUENCE [LARGE SCALE GENOMIC DNA]</scope>
    <source>
        <strain evidence="3">DSM 22348</strain>
    </source>
</reference>
<organism evidence="2 3">
    <name type="scientific">Pseudomonas japonica</name>
    <dbReference type="NCBI Taxonomy" id="256466"/>
    <lineage>
        <taxon>Bacteria</taxon>
        <taxon>Pseudomonadati</taxon>
        <taxon>Pseudomonadota</taxon>
        <taxon>Gammaproteobacteria</taxon>
        <taxon>Pseudomonadales</taxon>
        <taxon>Pseudomonadaceae</taxon>
        <taxon>Pseudomonas</taxon>
    </lineage>
</organism>
<evidence type="ECO:0000313" key="3">
    <source>
        <dbReference type="Proteomes" id="UP000198407"/>
    </source>
</evidence>
<accession>A0A239LBT5</accession>
<dbReference type="PANTHER" id="PTHR33973">
    <property type="entry name" value="OS07G0153300 PROTEIN"/>
    <property type="match status" value="1"/>
</dbReference>
<gene>
    <name evidence="2" type="ORF">SAMN05444352_13341</name>
</gene>
<evidence type="ECO:0000313" key="2">
    <source>
        <dbReference type="EMBL" id="SNT27004.1"/>
    </source>
</evidence>
<dbReference type="AlphaFoldDB" id="A0A239LBT5"/>
<dbReference type="Pfam" id="PF07103">
    <property type="entry name" value="DUF1365"/>
    <property type="match status" value="1"/>
</dbReference>
<dbReference type="PANTHER" id="PTHR33973:SF4">
    <property type="entry name" value="OS07G0153300 PROTEIN"/>
    <property type="match status" value="1"/>
</dbReference>